<proteinExistence type="predicted"/>
<organism evidence="2 3">
    <name type="scientific">Ganoderma sinense ZZ0214-1</name>
    <dbReference type="NCBI Taxonomy" id="1077348"/>
    <lineage>
        <taxon>Eukaryota</taxon>
        <taxon>Fungi</taxon>
        <taxon>Dikarya</taxon>
        <taxon>Basidiomycota</taxon>
        <taxon>Agaricomycotina</taxon>
        <taxon>Agaricomycetes</taxon>
        <taxon>Polyporales</taxon>
        <taxon>Polyporaceae</taxon>
        <taxon>Ganoderma</taxon>
    </lineage>
</organism>
<dbReference type="Proteomes" id="UP000230002">
    <property type="component" value="Unassembled WGS sequence"/>
</dbReference>
<sequence>MQLENGKTYKVTNAKGGTVLDLSGGQDQSPITGYNFNGGDNQKWVAEQQDQRWRFRNPATGLFMGYSGDPNNNTPVKAMQNPTMWDMKPDQKKPDAMRAYVAGTDFCLDLSGQGNSSPGTPVTLWKKWDGENQTWRFEQDILSDNLKAKSPVSAKAINEDHVFPKGESPYFGRWAHTVANVNLGANAQLNLQKVITYQHTPSTH</sequence>
<keyword evidence="3" id="KW-1185">Reference proteome</keyword>
<accession>A0A2G8SL66</accession>
<dbReference type="PROSITE" id="PS50231">
    <property type="entry name" value="RICIN_B_LECTIN"/>
    <property type="match status" value="1"/>
</dbReference>
<dbReference type="Pfam" id="PF14200">
    <property type="entry name" value="RicinB_lectin_2"/>
    <property type="match status" value="1"/>
</dbReference>
<dbReference type="OrthoDB" id="2131701at2759"/>
<comment type="caution">
    <text evidence="2">The sequence shown here is derived from an EMBL/GenBank/DDBJ whole genome shotgun (WGS) entry which is preliminary data.</text>
</comment>
<dbReference type="EMBL" id="AYKW01000005">
    <property type="protein sequence ID" value="PIL34505.1"/>
    <property type="molecule type" value="Genomic_DNA"/>
</dbReference>
<dbReference type="CDD" id="cd23422">
    <property type="entry name" value="beta-trefoil_Ricin_MPL_CNL"/>
    <property type="match status" value="1"/>
</dbReference>
<dbReference type="AlphaFoldDB" id="A0A2G8SL66"/>
<dbReference type="InterPro" id="IPR000772">
    <property type="entry name" value="Ricin_B_lectin"/>
</dbReference>
<gene>
    <name evidence="2" type="ORF">GSI_03282</name>
</gene>
<name>A0A2G8SL66_9APHY</name>
<dbReference type="SUPFAM" id="SSF50370">
    <property type="entry name" value="Ricin B-like lectins"/>
    <property type="match status" value="1"/>
</dbReference>
<protein>
    <recommendedName>
        <fullName evidence="1">Ricin B lectin domain-containing protein</fullName>
    </recommendedName>
</protein>
<evidence type="ECO:0000259" key="1">
    <source>
        <dbReference type="Pfam" id="PF14200"/>
    </source>
</evidence>
<feature type="domain" description="Ricin B lectin" evidence="1">
    <location>
        <begin position="5"/>
        <end position="77"/>
    </location>
</feature>
<evidence type="ECO:0000313" key="2">
    <source>
        <dbReference type="EMBL" id="PIL34505.1"/>
    </source>
</evidence>
<reference evidence="2 3" key="1">
    <citation type="journal article" date="2015" name="Sci. Rep.">
        <title>Chromosome-level genome map provides insights into diverse defense mechanisms in the medicinal fungus Ganoderma sinense.</title>
        <authorList>
            <person name="Zhu Y."/>
            <person name="Xu J."/>
            <person name="Sun C."/>
            <person name="Zhou S."/>
            <person name="Xu H."/>
            <person name="Nelson D.R."/>
            <person name="Qian J."/>
            <person name="Song J."/>
            <person name="Luo H."/>
            <person name="Xiang L."/>
            <person name="Li Y."/>
            <person name="Xu Z."/>
            <person name="Ji A."/>
            <person name="Wang L."/>
            <person name="Lu S."/>
            <person name="Hayward A."/>
            <person name="Sun W."/>
            <person name="Li X."/>
            <person name="Schwartz D.C."/>
            <person name="Wang Y."/>
            <person name="Chen S."/>
        </authorList>
    </citation>
    <scope>NUCLEOTIDE SEQUENCE [LARGE SCALE GENOMIC DNA]</scope>
    <source>
        <strain evidence="2 3">ZZ0214-1</strain>
    </source>
</reference>
<evidence type="ECO:0000313" key="3">
    <source>
        <dbReference type="Proteomes" id="UP000230002"/>
    </source>
</evidence>
<dbReference type="InterPro" id="IPR035992">
    <property type="entry name" value="Ricin_B-like_lectins"/>
</dbReference>
<dbReference type="Gene3D" id="2.80.10.50">
    <property type="match status" value="1"/>
</dbReference>